<dbReference type="InterPro" id="IPR000620">
    <property type="entry name" value="EamA_dom"/>
</dbReference>
<dbReference type="Gene3D" id="1.10.3730.20">
    <property type="match status" value="1"/>
</dbReference>
<feature type="transmembrane region" description="Helical" evidence="1">
    <location>
        <begin position="41"/>
        <end position="59"/>
    </location>
</feature>
<feature type="domain" description="EamA" evidence="2">
    <location>
        <begin position="18"/>
        <end position="85"/>
    </location>
</feature>
<comment type="caution">
    <text evidence="3">The sequence shown here is derived from an EMBL/GenBank/DDBJ whole genome shotgun (WGS) entry which is preliminary data.</text>
</comment>
<keyword evidence="1" id="KW-0472">Membrane</keyword>
<evidence type="ECO:0000313" key="3">
    <source>
        <dbReference type="EMBL" id="MPM77026.1"/>
    </source>
</evidence>
<gene>
    <name evidence="3" type="ORF">SDC9_124025</name>
</gene>
<protein>
    <recommendedName>
        <fullName evidence="2">EamA domain-containing protein</fullName>
    </recommendedName>
</protein>
<evidence type="ECO:0000259" key="2">
    <source>
        <dbReference type="Pfam" id="PF00892"/>
    </source>
</evidence>
<evidence type="ECO:0000256" key="1">
    <source>
        <dbReference type="SAM" id="Phobius"/>
    </source>
</evidence>
<name>A0A645CJA4_9ZZZZ</name>
<sequence length="90" mass="9823">MVPVKKQPLIPRQEVPKYIGALCETAGQFAYIYAIGDEDHVMMAAPIISAYCVASVLWSRVFLKEKLSKKHYAAVAAVIVGIVILGVFDA</sequence>
<dbReference type="Pfam" id="PF00892">
    <property type="entry name" value="EamA"/>
    <property type="match status" value="1"/>
</dbReference>
<dbReference type="GO" id="GO:0016020">
    <property type="term" value="C:membrane"/>
    <property type="evidence" value="ECO:0007669"/>
    <property type="project" value="InterPro"/>
</dbReference>
<feature type="transmembrane region" description="Helical" evidence="1">
    <location>
        <begin position="71"/>
        <end position="88"/>
    </location>
</feature>
<reference evidence="3" key="1">
    <citation type="submission" date="2019-08" db="EMBL/GenBank/DDBJ databases">
        <authorList>
            <person name="Kucharzyk K."/>
            <person name="Murdoch R.W."/>
            <person name="Higgins S."/>
            <person name="Loffler F."/>
        </authorList>
    </citation>
    <scope>NUCLEOTIDE SEQUENCE</scope>
</reference>
<keyword evidence="1" id="KW-1133">Transmembrane helix</keyword>
<dbReference type="AlphaFoldDB" id="A0A645CJA4"/>
<dbReference type="EMBL" id="VSSQ01027665">
    <property type="protein sequence ID" value="MPM77026.1"/>
    <property type="molecule type" value="Genomic_DNA"/>
</dbReference>
<organism evidence="3">
    <name type="scientific">bioreactor metagenome</name>
    <dbReference type="NCBI Taxonomy" id="1076179"/>
    <lineage>
        <taxon>unclassified sequences</taxon>
        <taxon>metagenomes</taxon>
        <taxon>ecological metagenomes</taxon>
    </lineage>
</organism>
<proteinExistence type="predicted"/>
<keyword evidence="1" id="KW-0812">Transmembrane</keyword>
<dbReference type="InterPro" id="IPR037185">
    <property type="entry name" value="EmrE-like"/>
</dbReference>
<accession>A0A645CJA4</accession>
<dbReference type="SUPFAM" id="SSF103481">
    <property type="entry name" value="Multidrug resistance efflux transporter EmrE"/>
    <property type="match status" value="1"/>
</dbReference>